<reference evidence="3 4" key="1">
    <citation type="journal article" date="2013" name="PLoS Genet.">
        <title>Plant-symbiotic fungi as chemical engineers: Multi-genome analysis of the Clavicipitaceae reveals dynamics of alkaloid loci.</title>
        <authorList>
            <person name="Schardl C.L."/>
            <person name="Young C.A."/>
            <person name="Hesse U."/>
            <person name="Amyotte S.G."/>
            <person name="Andreeva K."/>
            <person name="Calie P.J."/>
            <person name="Fleetwood D.J."/>
            <person name="Haws D.C."/>
            <person name="Moore N."/>
            <person name="Oeser B."/>
            <person name="Panaccione D.G."/>
            <person name="Schweri K.K."/>
            <person name="Voisey C.R."/>
            <person name="Farman M.L."/>
            <person name="Jaromczyk J.W."/>
            <person name="Roe B.A."/>
            <person name="O'Sullivan D.M."/>
            <person name="Scott B."/>
            <person name="Tudzynski P."/>
            <person name="An Z."/>
            <person name="Arnaoudova E.G."/>
            <person name="Bullock C.T."/>
            <person name="Charlton N.D."/>
            <person name="Chen L."/>
            <person name="Cox M."/>
            <person name="Dinkins R.D."/>
            <person name="Florea S."/>
            <person name="Glenn A.E."/>
            <person name="Gordon A."/>
            <person name="Gueldener U."/>
            <person name="Harris D.R."/>
            <person name="Hollin W."/>
            <person name="Jaromczyk J."/>
            <person name="Johnson R.D."/>
            <person name="Khan A.K."/>
            <person name="Leistner E."/>
            <person name="Leuchtmann A."/>
            <person name="Li C."/>
            <person name="Liu J."/>
            <person name="Liu J."/>
            <person name="Liu M."/>
            <person name="Mace W."/>
            <person name="Machado C."/>
            <person name="Nagabhyru P."/>
            <person name="Pan J."/>
            <person name="Schmid J."/>
            <person name="Sugawara K."/>
            <person name="Steiner U."/>
            <person name="Takach J.E."/>
            <person name="Tanaka E."/>
            <person name="Webb J.S."/>
            <person name="Wilson E.V."/>
            <person name="Wiseman J.L."/>
            <person name="Yoshida R."/>
            <person name="Zeng Z."/>
        </authorList>
    </citation>
    <scope>NUCLEOTIDE SEQUENCE [LARGE SCALE GENOMIC DNA]</scope>
    <source>
        <strain evidence="3 4">20.1</strain>
    </source>
</reference>
<feature type="domain" description="Transcription activator GCR1-like" evidence="2">
    <location>
        <begin position="359"/>
        <end position="439"/>
    </location>
</feature>
<dbReference type="OrthoDB" id="4916058at2759"/>
<dbReference type="HOGENOM" id="CLU_597165_0_0_1"/>
<evidence type="ECO:0000256" key="1">
    <source>
        <dbReference type="SAM" id="MobiDB-lite"/>
    </source>
</evidence>
<feature type="region of interest" description="Disordered" evidence="1">
    <location>
        <begin position="192"/>
        <end position="221"/>
    </location>
</feature>
<feature type="region of interest" description="Disordered" evidence="1">
    <location>
        <begin position="1"/>
        <end position="37"/>
    </location>
</feature>
<dbReference type="eggNOG" id="ENOG502RS66">
    <property type="taxonomic scope" value="Eukaryota"/>
</dbReference>
<feature type="region of interest" description="Disordered" evidence="1">
    <location>
        <begin position="105"/>
        <end position="128"/>
    </location>
</feature>
<dbReference type="STRING" id="1111077.M1W7G8"/>
<feature type="compositionally biased region" description="Polar residues" evidence="1">
    <location>
        <begin position="329"/>
        <end position="345"/>
    </location>
</feature>
<dbReference type="GO" id="GO:0000981">
    <property type="term" value="F:DNA-binding transcription factor activity, RNA polymerase II-specific"/>
    <property type="evidence" value="ECO:0007669"/>
    <property type="project" value="TreeGrafter"/>
</dbReference>
<keyword evidence="4" id="KW-1185">Reference proteome</keyword>
<evidence type="ECO:0000259" key="2">
    <source>
        <dbReference type="Pfam" id="PF12550"/>
    </source>
</evidence>
<feature type="compositionally biased region" description="Basic and acidic residues" evidence="1">
    <location>
        <begin position="203"/>
        <end position="221"/>
    </location>
</feature>
<evidence type="ECO:0000313" key="4">
    <source>
        <dbReference type="Proteomes" id="UP000016801"/>
    </source>
</evidence>
<accession>M1W7G8</accession>
<feature type="region of interest" description="Disordered" evidence="1">
    <location>
        <begin position="326"/>
        <end position="355"/>
    </location>
</feature>
<gene>
    <name evidence="3" type="ORF">CPUR_04876</name>
</gene>
<organism evidence="3 4">
    <name type="scientific">Claviceps purpurea (strain 20.1)</name>
    <name type="common">Ergot fungus</name>
    <name type="synonym">Sphacelia segetum</name>
    <dbReference type="NCBI Taxonomy" id="1111077"/>
    <lineage>
        <taxon>Eukaryota</taxon>
        <taxon>Fungi</taxon>
        <taxon>Dikarya</taxon>
        <taxon>Ascomycota</taxon>
        <taxon>Pezizomycotina</taxon>
        <taxon>Sordariomycetes</taxon>
        <taxon>Hypocreomycetidae</taxon>
        <taxon>Hypocreales</taxon>
        <taxon>Clavicipitaceae</taxon>
        <taxon>Claviceps</taxon>
    </lineage>
</organism>
<dbReference type="Pfam" id="PF12550">
    <property type="entry name" value="GCR1_C"/>
    <property type="match status" value="1"/>
</dbReference>
<dbReference type="Proteomes" id="UP000016801">
    <property type="component" value="Unassembled WGS sequence"/>
</dbReference>
<dbReference type="EMBL" id="CAGA01000027">
    <property type="protein sequence ID" value="CCE31025.1"/>
    <property type="molecule type" value="Genomic_DNA"/>
</dbReference>
<sequence length="458" mass="51401">MAALDAERRAFEQENTSSPAPKAQGSAALGAPLERNLNNDTADFRAHQAALNLTQTNRPKNTSRNYDPIAKEWREWCSRHHYEDGDLVHERKLVRFMTEEVINRPLRKPKKKRKRNQKEEDDNDTIDPDLLAAAQLVADIPDEDAAAAEPPATLKFQTIRGYKTALINLWSYQESHGTNRHPQPNGASLKALMKAQRTSQHQKAKDQHEDRGRGTIDTKSLDVGHRDLDSQIRTAMPILGQQLSQQLLNLQSSLTAMISTGFEKQQQYTQRLESKLDDFLEGRIAFQMTPVKLSHSVKTAVSMERGGSSTNSIGDSISIAPIPIDPRLDTSTSTQNAAVTTSFATPSERPESSSLANRYSLSRNTHNVTDLHREWYVGYGGQPSIASLNDEHGCMWRKDWPGKDREFYSKRLAIMKHVKDKTHQEGSTDAAAAALEKYRVKNKLSLNALAMKIRKGDL</sequence>
<dbReference type="InterPro" id="IPR052146">
    <property type="entry name" value="HOT1"/>
</dbReference>
<dbReference type="VEuPathDB" id="FungiDB:CPUR_04876"/>
<dbReference type="PANTHER" id="PTHR37784:SF2">
    <property type="entry name" value="HIGH-OSMOLARITY-INDUCED TRANSCRIPTION PROTEIN 1"/>
    <property type="match status" value="1"/>
</dbReference>
<name>M1W7G8_CLAP2</name>
<dbReference type="InterPro" id="IPR022210">
    <property type="entry name" value="TF_GCR1-like"/>
</dbReference>
<dbReference type="GO" id="GO:0000978">
    <property type="term" value="F:RNA polymerase II cis-regulatory region sequence-specific DNA binding"/>
    <property type="evidence" value="ECO:0007669"/>
    <property type="project" value="TreeGrafter"/>
</dbReference>
<feature type="compositionally biased region" description="Basic and acidic residues" evidence="1">
    <location>
        <begin position="1"/>
        <end position="12"/>
    </location>
</feature>
<feature type="compositionally biased region" description="Basic residues" evidence="1">
    <location>
        <begin position="105"/>
        <end position="116"/>
    </location>
</feature>
<proteinExistence type="predicted"/>
<evidence type="ECO:0000313" key="3">
    <source>
        <dbReference type="EMBL" id="CCE31025.1"/>
    </source>
</evidence>
<dbReference type="GO" id="GO:0060963">
    <property type="term" value="P:positive regulation of ribosomal protein gene transcription by RNA polymerase II"/>
    <property type="evidence" value="ECO:0007669"/>
    <property type="project" value="TreeGrafter"/>
</dbReference>
<comment type="caution">
    <text evidence="3">The sequence shown here is derived from an EMBL/GenBank/DDBJ whole genome shotgun (WGS) entry which is preliminary data.</text>
</comment>
<protein>
    <recommendedName>
        <fullName evidence="2">Transcription activator GCR1-like domain-containing protein</fullName>
    </recommendedName>
</protein>
<dbReference type="PANTHER" id="PTHR37784">
    <property type="entry name" value="PROTEIN MSN1"/>
    <property type="match status" value="1"/>
</dbReference>
<dbReference type="AlphaFoldDB" id="M1W7G8"/>